<feature type="region of interest" description="Disordered" evidence="9">
    <location>
        <begin position="146"/>
        <end position="177"/>
    </location>
</feature>
<keyword evidence="8 10" id="KW-0472">Membrane</keyword>
<keyword evidence="5 10" id="KW-0812">Transmembrane</keyword>
<dbReference type="PANTHER" id="PTHR12297">
    <property type="entry name" value="HYPOXIA-INDUCBILE GENE 1 HIG1 -RELATED"/>
    <property type="match status" value="1"/>
</dbReference>
<comment type="subcellular location">
    <subcellularLocation>
        <location evidence="2">Mitochondrion membrane</location>
    </subcellularLocation>
</comment>
<feature type="compositionally biased region" description="Acidic residues" evidence="9">
    <location>
        <begin position="498"/>
        <end position="537"/>
    </location>
</feature>
<feature type="compositionally biased region" description="Basic and acidic residues" evidence="9">
    <location>
        <begin position="146"/>
        <end position="167"/>
    </location>
</feature>
<dbReference type="InterPro" id="IPR007667">
    <property type="entry name" value="Hypoxia_induced_domain"/>
</dbReference>
<evidence type="ECO:0000259" key="11">
    <source>
        <dbReference type="PROSITE" id="PS51503"/>
    </source>
</evidence>
<evidence type="ECO:0000256" key="4">
    <source>
        <dbReference type="ARBA" id="ARBA00011565"/>
    </source>
</evidence>
<dbReference type="PROSITE" id="PS51503">
    <property type="entry name" value="HIG1"/>
    <property type="match status" value="1"/>
</dbReference>
<comment type="caution">
    <text evidence="12">The sequence shown here is derived from an EMBL/GenBank/DDBJ whole genome shotgun (WGS) entry which is preliminary data.</text>
</comment>
<sequence length="552" mass="64892">MSIPGNINTAPPPSSFDDDSEFYEESRWAKLQRRIKEEPLIPLGCALTCWALIEATRSIRTGDKHRTNRMFRRRIYAQGFTVLAMVLGSAYWESDRKKRGEYNDLLEDKKKKEKHEAWLKELEAREEEEVHLRKIRDNIIQQKVEEKRTASRLSEGEAREVEDKARDSVGQNKGGWGSIRSAVEESERRGPIVEAVSKLWQSRRHRNRQPPEVIHLHAMASSAVNFFDLPREIRDWIYDLSLQDTALVHRGRRSQTNLASNKWQISYERAPILSLLLVSRQWTAEYLKQAADRMWVVVHLWLQEKDSESAPWYDDLPSWVRENVRGARVVFYGVHRSSRLLESDPNISNIVKRRLHEAVSALPSLSSWEEVLLADIRSASLVSDMEAEHLAPRTHFESYFYLRETVKETFPHRKCGLLVWVPLYLTKDHPRDYQDIPRRSERVERWTTWYVTRPAEVDAPYSYLDLDWEFVREVPGYELDDDGEWRLANAYSSSDGSTDADSEDGEYEAEDEEDDEEEFEEDDEEEVEEEEDDDNDDERFYGDDYGDEHRVR</sequence>
<gene>
    <name evidence="12" type="ORF">D0860_08082</name>
</gene>
<dbReference type="Proteomes" id="UP000280598">
    <property type="component" value="Unassembled WGS sequence"/>
</dbReference>
<feature type="compositionally biased region" description="Basic and acidic residues" evidence="9">
    <location>
        <begin position="538"/>
        <end position="552"/>
    </location>
</feature>
<evidence type="ECO:0000256" key="7">
    <source>
        <dbReference type="ARBA" id="ARBA00023128"/>
    </source>
</evidence>
<dbReference type="VEuPathDB" id="FungiDB:BTJ68_07842"/>
<dbReference type="Pfam" id="PF04588">
    <property type="entry name" value="HIG_1_N"/>
    <property type="match status" value="1"/>
</dbReference>
<reference evidence="12 13" key="1">
    <citation type="journal article" date="2018" name="BMC Genomics">
        <title>Genomic evidence for intraspecific hybridization in a clonal and extremely halotolerant yeast.</title>
        <authorList>
            <person name="Gostincar C."/>
            <person name="Stajich J.E."/>
            <person name="Zupancic J."/>
            <person name="Zalar P."/>
            <person name="Gunde-Cimerman N."/>
        </authorList>
    </citation>
    <scope>NUCLEOTIDE SEQUENCE [LARGE SCALE GENOMIC DNA]</scope>
    <source>
        <strain evidence="12 13">EXF-562</strain>
    </source>
</reference>
<comment type="function">
    <text evidence="1">Cytochrome c oxidase subunit which plays a role in assembly of respiratory supercomplexes.</text>
</comment>
<evidence type="ECO:0000256" key="2">
    <source>
        <dbReference type="ARBA" id="ARBA00004325"/>
    </source>
</evidence>
<evidence type="ECO:0000256" key="3">
    <source>
        <dbReference type="ARBA" id="ARBA00009366"/>
    </source>
</evidence>
<comment type="subunit">
    <text evidence="4">Associates with the respiratory chain complex III/complex IV supercomplex.</text>
</comment>
<name>A0A3M7GGG2_HORWE</name>
<feature type="domain" description="HIG1" evidence="11">
    <location>
        <begin position="12"/>
        <end position="103"/>
    </location>
</feature>
<evidence type="ECO:0000256" key="6">
    <source>
        <dbReference type="ARBA" id="ARBA00022989"/>
    </source>
</evidence>
<dbReference type="PANTHER" id="PTHR12297:SF3">
    <property type="entry name" value="HIG1 DOMAIN FAMILY MEMBER 1A"/>
    <property type="match status" value="1"/>
</dbReference>
<proteinExistence type="inferred from homology"/>
<protein>
    <recommendedName>
        <fullName evidence="11">HIG1 domain-containing protein</fullName>
    </recommendedName>
</protein>
<evidence type="ECO:0000256" key="1">
    <source>
        <dbReference type="ARBA" id="ARBA00002584"/>
    </source>
</evidence>
<dbReference type="AlphaFoldDB" id="A0A3M7GGG2"/>
<organism evidence="12 13">
    <name type="scientific">Hortaea werneckii</name>
    <name type="common">Black yeast</name>
    <name type="synonym">Cladosporium werneckii</name>
    <dbReference type="NCBI Taxonomy" id="91943"/>
    <lineage>
        <taxon>Eukaryota</taxon>
        <taxon>Fungi</taxon>
        <taxon>Dikarya</taxon>
        <taxon>Ascomycota</taxon>
        <taxon>Pezizomycotina</taxon>
        <taxon>Dothideomycetes</taxon>
        <taxon>Dothideomycetidae</taxon>
        <taxon>Mycosphaerellales</taxon>
        <taxon>Teratosphaeriaceae</taxon>
        <taxon>Hortaea</taxon>
    </lineage>
</organism>
<keyword evidence="6 10" id="KW-1133">Transmembrane helix</keyword>
<evidence type="ECO:0000256" key="5">
    <source>
        <dbReference type="ARBA" id="ARBA00022692"/>
    </source>
</evidence>
<evidence type="ECO:0000313" key="12">
    <source>
        <dbReference type="EMBL" id="RMZ00184.1"/>
    </source>
</evidence>
<evidence type="ECO:0000256" key="10">
    <source>
        <dbReference type="SAM" id="Phobius"/>
    </source>
</evidence>
<evidence type="ECO:0000256" key="9">
    <source>
        <dbReference type="SAM" id="MobiDB-lite"/>
    </source>
</evidence>
<dbReference type="EMBL" id="QWIS01000250">
    <property type="protein sequence ID" value="RMZ00184.1"/>
    <property type="molecule type" value="Genomic_DNA"/>
</dbReference>
<evidence type="ECO:0000313" key="13">
    <source>
        <dbReference type="Proteomes" id="UP000280598"/>
    </source>
</evidence>
<dbReference type="GO" id="GO:0097250">
    <property type="term" value="P:mitochondrial respirasome assembly"/>
    <property type="evidence" value="ECO:0007669"/>
    <property type="project" value="TreeGrafter"/>
</dbReference>
<feature type="region of interest" description="Disordered" evidence="9">
    <location>
        <begin position="489"/>
        <end position="552"/>
    </location>
</feature>
<comment type="similarity">
    <text evidence="3">Belongs to the RCF1 family.</text>
</comment>
<dbReference type="InterPro" id="IPR050355">
    <property type="entry name" value="RCF1"/>
</dbReference>
<evidence type="ECO:0000256" key="8">
    <source>
        <dbReference type="ARBA" id="ARBA00023136"/>
    </source>
</evidence>
<dbReference type="Gene3D" id="6.10.140.1320">
    <property type="match status" value="1"/>
</dbReference>
<dbReference type="GO" id="GO:0031966">
    <property type="term" value="C:mitochondrial membrane"/>
    <property type="evidence" value="ECO:0007669"/>
    <property type="project" value="UniProtKB-SubCell"/>
</dbReference>
<keyword evidence="7" id="KW-0496">Mitochondrion</keyword>
<feature type="transmembrane region" description="Helical" evidence="10">
    <location>
        <begin position="75"/>
        <end position="92"/>
    </location>
</feature>
<accession>A0A3M7GGG2</accession>